<dbReference type="GO" id="GO:0008519">
    <property type="term" value="F:ammonium channel activity"/>
    <property type="evidence" value="ECO:0007669"/>
    <property type="project" value="InterPro"/>
</dbReference>
<evidence type="ECO:0000313" key="11">
    <source>
        <dbReference type="Proteomes" id="UP000321812"/>
    </source>
</evidence>
<evidence type="ECO:0000256" key="5">
    <source>
        <dbReference type="ARBA" id="ARBA00022989"/>
    </source>
</evidence>
<dbReference type="InterPro" id="IPR018047">
    <property type="entry name" value="Ammonium_transpt_CS"/>
</dbReference>
<feature type="transmembrane region" description="Helical" evidence="8">
    <location>
        <begin position="259"/>
        <end position="283"/>
    </location>
</feature>
<dbReference type="InterPro" id="IPR001905">
    <property type="entry name" value="Ammonium_transpt"/>
</dbReference>
<feature type="transmembrane region" description="Helical" evidence="8">
    <location>
        <begin position="32"/>
        <end position="58"/>
    </location>
</feature>
<evidence type="ECO:0000256" key="6">
    <source>
        <dbReference type="ARBA" id="ARBA00023136"/>
    </source>
</evidence>
<evidence type="ECO:0000256" key="1">
    <source>
        <dbReference type="ARBA" id="ARBA00004141"/>
    </source>
</evidence>
<dbReference type="InterPro" id="IPR029020">
    <property type="entry name" value="Ammonium/urea_transptr"/>
</dbReference>
<feature type="domain" description="Ammonium transporter AmtB-like" evidence="9">
    <location>
        <begin position="33"/>
        <end position="425"/>
    </location>
</feature>
<evidence type="ECO:0000259" key="9">
    <source>
        <dbReference type="Pfam" id="PF00909"/>
    </source>
</evidence>
<feature type="transmembrane region" description="Helical" evidence="8">
    <location>
        <begin position="199"/>
        <end position="218"/>
    </location>
</feature>
<feature type="transmembrane region" description="Helical" evidence="8">
    <location>
        <begin position="346"/>
        <end position="364"/>
    </location>
</feature>
<evidence type="ECO:0000256" key="7">
    <source>
        <dbReference type="ARBA" id="ARBA00023177"/>
    </source>
</evidence>
<dbReference type="SUPFAM" id="SSF111352">
    <property type="entry name" value="Ammonium transporter"/>
    <property type="match status" value="1"/>
</dbReference>
<dbReference type="Gene3D" id="1.10.3430.10">
    <property type="entry name" value="Ammonium transporter AmtB like domains"/>
    <property type="match status" value="1"/>
</dbReference>
<dbReference type="Pfam" id="PF00909">
    <property type="entry name" value="Ammonium_transp"/>
    <property type="match status" value="1"/>
</dbReference>
<protein>
    <recommendedName>
        <fullName evidence="8">Ammonium transporter</fullName>
    </recommendedName>
</protein>
<feature type="transmembrane region" description="Helical" evidence="8">
    <location>
        <begin position="290"/>
        <end position="310"/>
    </location>
</feature>
<feature type="transmembrane region" description="Helical" evidence="8">
    <location>
        <begin position="130"/>
        <end position="151"/>
    </location>
</feature>
<feature type="transmembrane region" description="Helical" evidence="8">
    <location>
        <begin position="70"/>
        <end position="89"/>
    </location>
</feature>
<keyword evidence="5 8" id="KW-1133">Transmembrane helix</keyword>
<dbReference type="Proteomes" id="UP000321812">
    <property type="component" value="Unassembled WGS sequence"/>
</dbReference>
<keyword evidence="3 8" id="KW-0813">Transport</keyword>
<feature type="transmembrane region" description="Helical" evidence="8">
    <location>
        <begin position="376"/>
        <end position="398"/>
    </location>
</feature>
<evidence type="ECO:0000256" key="8">
    <source>
        <dbReference type="RuleBase" id="RU362002"/>
    </source>
</evidence>
<dbReference type="PANTHER" id="PTHR43029:SF10">
    <property type="entry name" value="AMMONIUM TRANSPORTER MEP2"/>
    <property type="match status" value="1"/>
</dbReference>
<keyword evidence="7 8" id="KW-0924">Ammonia transport</keyword>
<feature type="transmembrane region" description="Helical" evidence="8">
    <location>
        <begin position="316"/>
        <end position="334"/>
    </location>
</feature>
<feature type="transmembrane region" description="Helical" evidence="8">
    <location>
        <begin position="158"/>
        <end position="179"/>
    </location>
</feature>
<name>A0A562XLP8_CAMHY</name>
<dbReference type="InterPro" id="IPR024041">
    <property type="entry name" value="NH4_transpt_AmtB-like_dom"/>
</dbReference>
<dbReference type="NCBIfam" id="TIGR00836">
    <property type="entry name" value="amt"/>
    <property type="match status" value="1"/>
</dbReference>
<comment type="similarity">
    <text evidence="2 8">Belongs to the ammonia transporter channel (TC 1.A.11.2) family.</text>
</comment>
<gene>
    <name evidence="10" type="ORF">YZ82_00315</name>
</gene>
<accession>A0A562XLP8</accession>
<sequence length="428" mass="45131">MKKITLLSIFLAPLFGTDSWMTSFDKIDSGNTAWMLISAALVLFMTMPGIALFYAGMIRKKNILATMMQNYTIVAIVSVLWVVIGYSIAFTSGSPFAGGFDRLFLNGVSVVSSKTLLSVHPNAGSIPESVFIVFQMTFAIISCAIITGAFAERIKFSALCLFIAIWVLAVYAPTAHWVWEGSGWLANHGVLDYAGGTVVHINAGIAGLVGAIMLKPRLGYKTEAMPPHNLVLTLIGVAMLWFGWFGFNAGSAVAADARAGMAMLTTQVATAIGALTWMVLEIIYKNKPSALGFASGAVCGLVGITPAAGFVGTSGALAIGILTAIACYYAVTIVKRRLNYDDSLDAFGIHAIGGIVGAVLTGVFCDEAISGATGSISTQIIGVVIAVIYSGTISYVILKIIDKTIGLRVSKDEEREGLDIVSHGERLG</sequence>
<evidence type="ECO:0000256" key="3">
    <source>
        <dbReference type="ARBA" id="ARBA00022448"/>
    </source>
</evidence>
<keyword evidence="4 8" id="KW-0812">Transmembrane</keyword>
<feature type="transmembrane region" description="Helical" evidence="8">
    <location>
        <begin position="230"/>
        <end position="247"/>
    </location>
</feature>
<comment type="subcellular location">
    <subcellularLocation>
        <location evidence="8">Cell membrane</location>
        <topology evidence="8">Multi-pass membrane protein</topology>
    </subcellularLocation>
    <subcellularLocation>
        <location evidence="1">Membrane</location>
        <topology evidence="1">Multi-pass membrane protein</topology>
    </subcellularLocation>
</comment>
<comment type="caution">
    <text evidence="10">The sequence shown here is derived from an EMBL/GenBank/DDBJ whole genome shotgun (WGS) entry which is preliminary data.</text>
</comment>
<keyword evidence="6 8" id="KW-0472">Membrane</keyword>
<evidence type="ECO:0000313" key="10">
    <source>
        <dbReference type="EMBL" id="TWO23020.1"/>
    </source>
</evidence>
<dbReference type="PANTHER" id="PTHR43029">
    <property type="entry name" value="AMMONIUM TRANSPORTER MEP2"/>
    <property type="match status" value="1"/>
</dbReference>
<evidence type="ECO:0000256" key="2">
    <source>
        <dbReference type="ARBA" id="ARBA00005887"/>
    </source>
</evidence>
<reference evidence="10 11" key="1">
    <citation type="submission" date="2019-07" db="EMBL/GenBank/DDBJ databases">
        <title>Rapid identification of Enteric Bacteria from Whole Genome Sequences (WGS) using Average Nucleotide Identity (ANI).</title>
        <authorList>
            <person name="Lane C."/>
        </authorList>
    </citation>
    <scope>NUCLEOTIDE SEQUENCE [LARGE SCALE GENOMIC DNA]</scope>
    <source>
        <strain evidence="10 11">D2411</strain>
    </source>
</reference>
<dbReference type="PROSITE" id="PS01219">
    <property type="entry name" value="AMMONIUM_TRANSP"/>
    <property type="match status" value="1"/>
</dbReference>
<organism evidence="10 11">
    <name type="scientific">Campylobacter hyointestinalis</name>
    <dbReference type="NCBI Taxonomy" id="198"/>
    <lineage>
        <taxon>Bacteria</taxon>
        <taxon>Pseudomonadati</taxon>
        <taxon>Campylobacterota</taxon>
        <taxon>Epsilonproteobacteria</taxon>
        <taxon>Campylobacterales</taxon>
        <taxon>Campylobacteraceae</taxon>
        <taxon>Campylobacter</taxon>
    </lineage>
</organism>
<dbReference type="GO" id="GO:0005886">
    <property type="term" value="C:plasma membrane"/>
    <property type="evidence" value="ECO:0007669"/>
    <property type="project" value="UniProtKB-SubCell"/>
</dbReference>
<dbReference type="RefSeq" id="WP_147496732.1">
    <property type="nucleotide sequence ID" value="NZ_VOAP01000002.1"/>
</dbReference>
<dbReference type="EMBL" id="VOAP01000002">
    <property type="protein sequence ID" value="TWO23020.1"/>
    <property type="molecule type" value="Genomic_DNA"/>
</dbReference>
<proteinExistence type="inferred from homology"/>
<evidence type="ECO:0000256" key="4">
    <source>
        <dbReference type="ARBA" id="ARBA00022692"/>
    </source>
</evidence>
<dbReference type="AlphaFoldDB" id="A0A562XLP8"/>